<dbReference type="SUPFAM" id="SSF50475">
    <property type="entry name" value="FMN-binding split barrel"/>
    <property type="match status" value="1"/>
</dbReference>
<protein>
    <recommendedName>
        <fullName evidence="1">Beta/gamma crystallin 'Greek key' domain-containing protein</fullName>
    </recommendedName>
</protein>
<name>A0ABW6S523_9NOCA</name>
<dbReference type="EMBL" id="JBIAQY010000010">
    <property type="protein sequence ID" value="MFF3571410.1"/>
    <property type="molecule type" value="Genomic_DNA"/>
</dbReference>
<comment type="caution">
    <text evidence="2">The sequence shown here is derived from an EMBL/GenBank/DDBJ whole genome shotgun (WGS) entry which is preliminary data.</text>
</comment>
<accession>A0ABW6S523</accession>
<gene>
    <name evidence="2" type="ORF">ACFYXQ_26885</name>
</gene>
<dbReference type="PROSITE" id="PS50915">
    <property type="entry name" value="CRYSTALLIN_BETA_GAMMA"/>
    <property type="match status" value="1"/>
</dbReference>
<dbReference type="Proteomes" id="UP001601992">
    <property type="component" value="Unassembled WGS sequence"/>
</dbReference>
<dbReference type="RefSeq" id="WP_157186397.1">
    <property type="nucleotide sequence ID" value="NZ_JBIAQY010000010.1"/>
</dbReference>
<keyword evidence="3" id="KW-1185">Reference proteome</keyword>
<reference evidence="2 3" key="1">
    <citation type="submission" date="2024-10" db="EMBL/GenBank/DDBJ databases">
        <title>The Natural Products Discovery Center: Release of the First 8490 Sequenced Strains for Exploring Actinobacteria Biosynthetic Diversity.</title>
        <authorList>
            <person name="Kalkreuter E."/>
            <person name="Kautsar S.A."/>
            <person name="Yang D."/>
            <person name="Bader C.D."/>
            <person name="Teijaro C.N."/>
            <person name="Fluegel L."/>
            <person name="Davis C.M."/>
            <person name="Simpson J.R."/>
            <person name="Lauterbach L."/>
            <person name="Steele A.D."/>
            <person name="Gui C."/>
            <person name="Meng S."/>
            <person name="Li G."/>
            <person name="Viehrig K."/>
            <person name="Ye F."/>
            <person name="Su P."/>
            <person name="Kiefer A.F."/>
            <person name="Nichols A."/>
            <person name="Cepeda A.J."/>
            <person name="Yan W."/>
            <person name="Fan B."/>
            <person name="Jiang Y."/>
            <person name="Adhikari A."/>
            <person name="Zheng C.-J."/>
            <person name="Schuster L."/>
            <person name="Cowan T.M."/>
            <person name="Smanski M.J."/>
            <person name="Chevrette M.G."/>
            <person name="De Carvalho L.P.S."/>
            <person name="Shen B."/>
        </authorList>
    </citation>
    <scope>NUCLEOTIDE SEQUENCE [LARGE SCALE GENOMIC DNA]</scope>
    <source>
        <strain evidence="2 3">NPDC002593</strain>
    </source>
</reference>
<organism evidence="2 3">
    <name type="scientific">Nocardia jiangxiensis</name>
    <dbReference type="NCBI Taxonomy" id="282685"/>
    <lineage>
        <taxon>Bacteria</taxon>
        <taxon>Bacillati</taxon>
        <taxon>Actinomycetota</taxon>
        <taxon>Actinomycetes</taxon>
        <taxon>Mycobacteriales</taxon>
        <taxon>Nocardiaceae</taxon>
        <taxon>Nocardia</taxon>
    </lineage>
</organism>
<sequence>MHSNNIRRNAAVAGAILDNPPTELGLTARGVSFTGRAQQLAGVGSDDVARAFVARWPNAAGVVQAMPEGASRMFEIAVGQWVLFDEENFRGSPRREIDGV</sequence>
<evidence type="ECO:0000259" key="1">
    <source>
        <dbReference type="PROSITE" id="PS50915"/>
    </source>
</evidence>
<dbReference type="Gene3D" id="2.30.110.10">
    <property type="entry name" value="Electron Transport, Fmn-binding Protein, Chain A"/>
    <property type="match status" value="1"/>
</dbReference>
<proteinExistence type="predicted"/>
<dbReference type="InterPro" id="IPR001064">
    <property type="entry name" value="Beta/gamma_crystallin"/>
</dbReference>
<dbReference type="InterPro" id="IPR012349">
    <property type="entry name" value="Split_barrel_FMN-bd"/>
</dbReference>
<evidence type="ECO:0000313" key="3">
    <source>
        <dbReference type="Proteomes" id="UP001601992"/>
    </source>
</evidence>
<feature type="domain" description="Beta/gamma crystallin 'Greek key'" evidence="1">
    <location>
        <begin position="79"/>
        <end position="100"/>
    </location>
</feature>
<evidence type="ECO:0000313" key="2">
    <source>
        <dbReference type="EMBL" id="MFF3571410.1"/>
    </source>
</evidence>